<dbReference type="InterPro" id="IPR029715">
    <property type="entry name" value="FAM35A"/>
</dbReference>
<dbReference type="AlphaFoldDB" id="A0A444U3L6"/>
<dbReference type="InterPro" id="IPR012340">
    <property type="entry name" value="NA-bd_OB-fold"/>
</dbReference>
<sequence>MEGKQGIHIFLGAPIFPKEKGTPGAGTPVEETSENWNSIELYCREGKLHPASELREGGAIAGDARICWSKRAAGYVCNHSDRLSVNQTRPSSEPSRQNESCSPSETGKEAARQGTEGTGALRSQTVSGRKRLVNRSQELPGDAITEYLDSCFPEGADPGTAEQELSPQTEFLSVWAASQAAILKGLLASECGESPEVQKEETVSGPAPELHTPMRVQNSTPGVIPGAPQPGRAPPEEPHTAEGSEELFSAPGELLPRGEGGVVMEMCSTALLCSQEEPPHQDGDPTENRRETEEGASKPTAPSPPATAPESKKTRTSLSNRKVRRGLRETMGLPGKPALLRSCVDQAQRYKVLACVLNPCHLKEVRVRSGTSAGSAVPLATIVVTDQSGTERKVVLWRAAAFWALTVYPGDLVVITDVSVKEDQWRGETVLQSTPASKHSTWANSSTSTMSEVRWKSDPCIRPAVMTVTDGDSVISVEVPPVLVEQIFLNIPAEQLNKPAVPSSQLSFSQVVSEMCLSLLSHPADTFLLTLRSSFLLDENSIPLRQHFLLLDFHPEL</sequence>
<dbReference type="EMBL" id="SCEB01215400">
    <property type="protein sequence ID" value="RXM29782.1"/>
    <property type="molecule type" value="Genomic_DNA"/>
</dbReference>
<dbReference type="GO" id="GO:0035861">
    <property type="term" value="C:site of double-strand break"/>
    <property type="evidence" value="ECO:0007669"/>
    <property type="project" value="TreeGrafter"/>
</dbReference>
<evidence type="ECO:0000313" key="4">
    <source>
        <dbReference type="EMBL" id="RXM29782.1"/>
    </source>
</evidence>
<feature type="region of interest" description="Disordered" evidence="1">
    <location>
        <begin position="195"/>
        <end position="243"/>
    </location>
</feature>
<accession>A0A444U3L6</accession>
<dbReference type="PANTHER" id="PTHR14495:SF2">
    <property type="entry name" value="SHIELDIN COMPLEX SUBUNIT 2"/>
    <property type="match status" value="1"/>
</dbReference>
<feature type="compositionally biased region" description="Basic and acidic residues" evidence="1">
    <location>
        <begin position="277"/>
        <end position="296"/>
    </location>
</feature>
<feature type="domain" description="Shieldin complex subunit 2 C-terminal" evidence="2">
    <location>
        <begin position="462"/>
        <end position="554"/>
    </location>
</feature>
<feature type="region of interest" description="Disordered" evidence="1">
    <location>
        <begin position="274"/>
        <end position="326"/>
    </location>
</feature>
<reference evidence="4 5" key="1">
    <citation type="submission" date="2019-01" db="EMBL/GenBank/DDBJ databases">
        <title>Draft Genome and Complete Hox-Cluster Characterization of the Sterlet Sturgeon (Acipenser ruthenus).</title>
        <authorList>
            <person name="Wei Q."/>
        </authorList>
    </citation>
    <scope>NUCLEOTIDE SEQUENCE [LARGE SCALE GENOMIC DNA]</scope>
    <source>
        <strain evidence="4">WHYD16114868_AA</strain>
        <tissue evidence="4">Blood</tissue>
    </source>
</reference>
<dbReference type="GO" id="GO:0005634">
    <property type="term" value="C:nucleus"/>
    <property type="evidence" value="ECO:0007669"/>
    <property type="project" value="TreeGrafter"/>
</dbReference>
<name>A0A444U3L6_ACIRT</name>
<protein>
    <submittedName>
        <fullName evidence="4">Protein FAM35A</fullName>
    </submittedName>
</protein>
<dbReference type="Gene3D" id="2.40.50.140">
    <property type="entry name" value="Nucleic acid-binding proteins"/>
    <property type="match status" value="1"/>
</dbReference>
<dbReference type="InterPro" id="IPR049507">
    <property type="entry name" value="SHLD2_OB1"/>
</dbReference>
<proteinExistence type="predicted"/>
<evidence type="ECO:0000313" key="5">
    <source>
        <dbReference type="Proteomes" id="UP000289886"/>
    </source>
</evidence>
<dbReference type="Pfam" id="PF15793">
    <property type="entry name" value="SHLD2_C"/>
    <property type="match status" value="1"/>
</dbReference>
<comment type="caution">
    <text evidence="4">The sequence shown here is derived from an EMBL/GenBank/DDBJ whole genome shotgun (WGS) entry which is preliminary data.</text>
</comment>
<evidence type="ECO:0000259" key="2">
    <source>
        <dbReference type="Pfam" id="PF15793"/>
    </source>
</evidence>
<organism evidence="4 5">
    <name type="scientific">Acipenser ruthenus</name>
    <name type="common">Sterlet sturgeon</name>
    <dbReference type="NCBI Taxonomy" id="7906"/>
    <lineage>
        <taxon>Eukaryota</taxon>
        <taxon>Metazoa</taxon>
        <taxon>Chordata</taxon>
        <taxon>Craniata</taxon>
        <taxon>Vertebrata</taxon>
        <taxon>Euteleostomi</taxon>
        <taxon>Actinopterygii</taxon>
        <taxon>Chondrostei</taxon>
        <taxon>Acipenseriformes</taxon>
        <taxon>Acipenseridae</taxon>
        <taxon>Acipenser</taxon>
    </lineage>
</organism>
<feature type="region of interest" description="Disordered" evidence="1">
    <location>
        <begin position="84"/>
        <end position="124"/>
    </location>
</feature>
<dbReference type="Proteomes" id="UP000289886">
    <property type="component" value="Unassembled WGS sequence"/>
</dbReference>
<evidence type="ECO:0000259" key="3">
    <source>
        <dbReference type="Pfam" id="PF21669"/>
    </source>
</evidence>
<feature type="compositionally biased region" description="Polar residues" evidence="1">
    <location>
        <begin position="84"/>
        <end position="105"/>
    </location>
</feature>
<dbReference type="Pfam" id="PF21669">
    <property type="entry name" value="SHLD2_OB1"/>
    <property type="match status" value="1"/>
</dbReference>
<feature type="domain" description="Shieldin complex subunit 2 first OB fold" evidence="3">
    <location>
        <begin position="336"/>
        <end position="452"/>
    </location>
</feature>
<evidence type="ECO:0000256" key="1">
    <source>
        <dbReference type="SAM" id="MobiDB-lite"/>
    </source>
</evidence>
<dbReference type="GO" id="GO:0010569">
    <property type="term" value="P:regulation of double-strand break repair via homologous recombination"/>
    <property type="evidence" value="ECO:0007669"/>
    <property type="project" value="TreeGrafter"/>
</dbReference>
<dbReference type="PANTHER" id="PTHR14495">
    <property type="entry name" value="SHIELDIN COMPLEX SUBUNIT 2"/>
    <property type="match status" value="1"/>
</dbReference>
<dbReference type="InterPro" id="IPR031589">
    <property type="entry name" value="SHLD2_C"/>
</dbReference>
<keyword evidence="5" id="KW-1185">Reference proteome</keyword>
<gene>
    <name evidence="4" type="ORF">EOD39_2169</name>
</gene>